<name>A0A9P5C5P5_9PLEO</name>
<sequence length="59" mass="6287">MAAATEVNAVIAINTGSIDMQPFALRSYQAEMVEESLSQNVIVVMDTGSGKTHIRTDSS</sequence>
<keyword evidence="2" id="KW-1185">Reference proteome</keyword>
<dbReference type="AlphaFoldDB" id="A0A9P5C5P5"/>
<dbReference type="EMBL" id="SWKV01000005">
    <property type="protein sequence ID" value="KAF3046132.1"/>
    <property type="molecule type" value="Genomic_DNA"/>
</dbReference>
<reference evidence="1" key="1">
    <citation type="submission" date="2019-04" db="EMBL/GenBank/DDBJ databases">
        <title>Sequencing of skin fungus with MAO and IRED activity.</title>
        <authorList>
            <person name="Marsaioli A.J."/>
            <person name="Bonatto J.M.C."/>
            <person name="Reis Junior O."/>
        </authorList>
    </citation>
    <scope>NUCLEOTIDE SEQUENCE</scope>
    <source>
        <strain evidence="1">28M1</strain>
    </source>
</reference>
<gene>
    <name evidence="1" type="primary">DCL2_3</name>
    <name evidence="1" type="ORF">E8E12_011280</name>
</gene>
<dbReference type="InterPro" id="IPR027417">
    <property type="entry name" value="P-loop_NTPase"/>
</dbReference>
<dbReference type="Gene3D" id="3.40.50.300">
    <property type="entry name" value="P-loop containing nucleotide triphosphate hydrolases"/>
    <property type="match status" value="1"/>
</dbReference>
<protein>
    <submittedName>
        <fullName evidence="1">Dicer-like protein 2</fullName>
    </submittedName>
</protein>
<evidence type="ECO:0000313" key="2">
    <source>
        <dbReference type="Proteomes" id="UP000758155"/>
    </source>
</evidence>
<comment type="caution">
    <text evidence="1">The sequence shown here is derived from an EMBL/GenBank/DDBJ whole genome shotgun (WGS) entry which is preliminary data.</text>
</comment>
<dbReference type="SUPFAM" id="SSF52540">
    <property type="entry name" value="P-loop containing nucleoside triphosphate hydrolases"/>
    <property type="match status" value="1"/>
</dbReference>
<organism evidence="1 2">
    <name type="scientific">Didymella heteroderae</name>
    <dbReference type="NCBI Taxonomy" id="1769908"/>
    <lineage>
        <taxon>Eukaryota</taxon>
        <taxon>Fungi</taxon>
        <taxon>Dikarya</taxon>
        <taxon>Ascomycota</taxon>
        <taxon>Pezizomycotina</taxon>
        <taxon>Dothideomycetes</taxon>
        <taxon>Pleosporomycetidae</taxon>
        <taxon>Pleosporales</taxon>
        <taxon>Pleosporineae</taxon>
        <taxon>Didymellaceae</taxon>
        <taxon>Didymella</taxon>
    </lineage>
</organism>
<dbReference type="OrthoDB" id="416741at2759"/>
<proteinExistence type="predicted"/>
<evidence type="ECO:0000313" key="1">
    <source>
        <dbReference type="EMBL" id="KAF3046132.1"/>
    </source>
</evidence>
<accession>A0A9P5C5P5</accession>
<dbReference type="Proteomes" id="UP000758155">
    <property type="component" value="Unassembled WGS sequence"/>
</dbReference>